<evidence type="ECO:0000313" key="7">
    <source>
        <dbReference type="Proteomes" id="UP000288943"/>
    </source>
</evidence>
<accession>A0A410WT65</accession>
<evidence type="ECO:0000256" key="1">
    <source>
        <dbReference type="ARBA" id="ARBA00023015"/>
    </source>
</evidence>
<dbReference type="GO" id="GO:0003677">
    <property type="term" value="F:DNA binding"/>
    <property type="evidence" value="ECO:0007669"/>
    <property type="project" value="UniProtKB-KW"/>
</dbReference>
<evidence type="ECO:0000313" key="6">
    <source>
        <dbReference type="EMBL" id="QAV17589.1"/>
    </source>
</evidence>
<dbReference type="EMBL" id="CP026520">
    <property type="protein sequence ID" value="QAV17589.1"/>
    <property type="molecule type" value="Genomic_DNA"/>
</dbReference>
<dbReference type="OrthoDB" id="49580at2"/>
<dbReference type="Proteomes" id="UP001527202">
    <property type="component" value="Unassembled WGS sequence"/>
</dbReference>
<dbReference type="PANTHER" id="PTHR42756">
    <property type="entry name" value="TRANSCRIPTIONAL REGULATOR, MARR"/>
    <property type="match status" value="1"/>
</dbReference>
<dbReference type="RefSeq" id="WP_042229146.1">
    <property type="nucleotide sequence ID" value="NZ_CP026520.1"/>
</dbReference>
<proteinExistence type="predicted"/>
<keyword evidence="1" id="KW-0805">Transcription regulation</keyword>
<sequence length="156" mass="18238">MEEQDRIHRIFQSYREVNQAFFQVLMKAAQLYGLTPVQLLTLKNLKEHPLIGLGELSEYILLGTSTTSGIVDRLVKAGLVSRERSETDRRSVTLKLTEQGLEQWNLVERDHMDRLYILASVSEEDQRQLERINTQILEILQKVRDEETHEYRSTPI</sequence>
<evidence type="ECO:0000259" key="4">
    <source>
        <dbReference type="PROSITE" id="PS50995"/>
    </source>
</evidence>
<dbReference type="PRINTS" id="PR00598">
    <property type="entry name" value="HTHMARR"/>
</dbReference>
<reference evidence="5 8" key="2">
    <citation type="submission" date="2022-05" db="EMBL/GenBank/DDBJ databases">
        <title>Genome Sequencing of Bee-Associated Microbes.</title>
        <authorList>
            <person name="Dunlap C."/>
        </authorList>
    </citation>
    <scope>NUCLEOTIDE SEQUENCE [LARGE SCALE GENOMIC DNA]</scope>
    <source>
        <strain evidence="5 8">NRRL B-23120</strain>
    </source>
</reference>
<evidence type="ECO:0000313" key="5">
    <source>
        <dbReference type="EMBL" id="MCY9595838.1"/>
    </source>
</evidence>
<dbReference type="SMART" id="SM00347">
    <property type="entry name" value="HTH_MARR"/>
    <property type="match status" value="1"/>
</dbReference>
<dbReference type="AlphaFoldDB" id="A0A410WT65"/>
<dbReference type="InterPro" id="IPR036388">
    <property type="entry name" value="WH-like_DNA-bd_sf"/>
</dbReference>
<dbReference type="PANTHER" id="PTHR42756:SF1">
    <property type="entry name" value="TRANSCRIPTIONAL REPRESSOR OF EMRAB OPERON"/>
    <property type="match status" value="1"/>
</dbReference>
<keyword evidence="8" id="KW-1185">Reference proteome</keyword>
<dbReference type="EMBL" id="JAMDMJ010000008">
    <property type="protein sequence ID" value="MCY9595838.1"/>
    <property type="molecule type" value="Genomic_DNA"/>
</dbReference>
<dbReference type="Proteomes" id="UP000288943">
    <property type="component" value="Chromosome"/>
</dbReference>
<evidence type="ECO:0000313" key="8">
    <source>
        <dbReference type="Proteomes" id="UP001527202"/>
    </source>
</evidence>
<dbReference type="Gene3D" id="1.10.10.10">
    <property type="entry name" value="Winged helix-like DNA-binding domain superfamily/Winged helix DNA-binding domain"/>
    <property type="match status" value="1"/>
</dbReference>
<dbReference type="GeneID" id="95374731"/>
<dbReference type="GO" id="GO:0003700">
    <property type="term" value="F:DNA-binding transcription factor activity"/>
    <property type="evidence" value="ECO:0007669"/>
    <property type="project" value="InterPro"/>
</dbReference>
<dbReference type="SUPFAM" id="SSF46785">
    <property type="entry name" value="Winged helix' DNA-binding domain"/>
    <property type="match status" value="1"/>
</dbReference>
<evidence type="ECO:0000256" key="3">
    <source>
        <dbReference type="ARBA" id="ARBA00023163"/>
    </source>
</evidence>
<keyword evidence="2" id="KW-0238">DNA-binding</keyword>
<feature type="domain" description="HTH marR-type" evidence="4">
    <location>
        <begin position="3"/>
        <end position="138"/>
    </location>
</feature>
<reference evidence="6 7" key="1">
    <citation type="submission" date="2018-01" db="EMBL/GenBank/DDBJ databases">
        <title>The whole genome sequencing and assembly of Paenibacillus chitinolyticus KCCM 41400 strain.</title>
        <authorList>
            <person name="Kim J.-Y."/>
            <person name="Park M.-K."/>
            <person name="Lee Y.-J."/>
            <person name="Yi H."/>
            <person name="Bahn Y.-S."/>
            <person name="Kim J.F."/>
            <person name="Lee D.-W."/>
        </authorList>
    </citation>
    <scope>NUCLEOTIDE SEQUENCE [LARGE SCALE GENOMIC DNA]</scope>
    <source>
        <strain evidence="6 7">KCCM 41400</strain>
    </source>
</reference>
<organism evidence="6 7">
    <name type="scientific">Paenibacillus chitinolyticus</name>
    <dbReference type="NCBI Taxonomy" id="79263"/>
    <lineage>
        <taxon>Bacteria</taxon>
        <taxon>Bacillati</taxon>
        <taxon>Bacillota</taxon>
        <taxon>Bacilli</taxon>
        <taxon>Bacillales</taxon>
        <taxon>Paenibacillaceae</taxon>
        <taxon>Paenibacillus</taxon>
    </lineage>
</organism>
<dbReference type="PROSITE" id="PS50995">
    <property type="entry name" value="HTH_MARR_2"/>
    <property type="match status" value="1"/>
</dbReference>
<name>A0A410WT65_9BACL</name>
<protein>
    <submittedName>
        <fullName evidence="6">MarR family transcriptional regulator</fullName>
    </submittedName>
</protein>
<keyword evidence="3" id="KW-0804">Transcription</keyword>
<gene>
    <name evidence="5" type="ORF">M5X16_08640</name>
    <name evidence="6" type="ORF">PC41400_07885</name>
</gene>
<evidence type="ECO:0000256" key="2">
    <source>
        <dbReference type="ARBA" id="ARBA00023125"/>
    </source>
</evidence>
<dbReference type="KEGG" id="pchi:PC41400_07885"/>
<dbReference type="Pfam" id="PF01047">
    <property type="entry name" value="MarR"/>
    <property type="match status" value="1"/>
</dbReference>
<dbReference type="InterPro" id="IPR000835">
    <property type="entry name" value="HTH_MarR-typ"/>
</dbReference>
<dbReference type="InterPro" id="IPR036390">
    <property type="entry name" value="WH_DNA-bd_sf"/>
</dbReference>